<keyword evidence="6 11" id="KW-0032">Aminotransferase</keyword>
<dbReference type="GO" id="GO:0006520">
    <property type="term" value="P:amino acid metabolic process"/>
    <property type="evidence" value="ECO:0007669"/>
    <property type="project" value="InterPro"/>
</dbReference>
<comment type="cofactor">
    <cofactor evidence="1 11">
        <name>pyridoxal 5'-phosphate</name>
        <dbReference type="ChEBI" id="CHEBI:597326"/>
    </cofactor>
</comment>
<evidence type="ECO:0000313" key="14">
    <source>
        <dbReference type="Proteomes" id="UP000018951"/>
    </source>
</evidence>
<keyword evidence="14" id="KW-1185">Reference proteome</keyword>
<dbReference type="FunFam" id="3.40.640.10:FF:000033">
    <property type="entry name" value="Aspartate aminotransferase"/>
    <property type="match status" value="1"/>
</dbReference>
<dbReference type="PANTHER" id="PTHR46383">
    <property type="entry name" value="ASPARTATE AMINOTRANSFERASE"/>
    <property type="match status" value="1"/>
</dbReference>
<dbReference type="Gene3D" id="3.40.640.10">
    <property type="entry name" value="Type I PLP-dependent aspartate aminotransferase-like (Major domain)"/>
    <property type="match status" value="1"/>
</dbReference>
<evidence type="ECO:0000256" key="7">
    <source>
        <dbReference type="ARBA" id="ARBA00022679"/>
    </source>
</evidence>
<comment type="subunit">
    <text evidence="5">Homodimer.</text>
</comment>
<comment type="similarity">
    <text evidence="4 11">Belongs to the class-I pyridoxal-phosphate-dependent aminotransferase family.</text>
</comment>
<sequence>MVTINNILNKIAPSDTVRIAELAKKLKKEGKDIISLSLGESDLDSPDFALEGATKAIVSGDTRYPPVPGHISLREAIVRKLELENKLKYNVADIVVCNGAKHALFNIFFSVINPGDEVILFLPTWVSYSKMVELAGGIAKKVKCNQDFSIDIESFKQTINHKTKAIVLNSPNNPSGAVYNEKELSQIAEILVDHPDVIIISDDIYENIIYDMNKVPHILDNYPNLIDRTCIVNGVSKGYAMTGWRVGYVASKSQDIVKSINKLQTHTTGGVCTIAEGAALGAISHTNKDRSFFQDQNNMYKEKRDIALKILQDVKGLSINVPQGAFYLFIDCQNYIGRKGLFVPEINNSIDIAQDLLDHALVAVVPGEAFEMQGFFRMSYALSKDSLIMACNRIKKYFSELSDAL</sequence>
<dbReference type="PATRIC" id="fig|1401685.3.peg.104"/>
<dbReference type="GO" id="GO:0033854">
    <property type="term" value="F:glutamate-prephenate aminotransferase activity"/>
    <property type="evidence" value="ECO:0007669"/>
    <property type="project" value="UniProtKB-EC"/>
</dbReference>
<dbReference type="InterPro" id="IPR015421">
    <property type="entry name" value="PyrdxlP-dep_Trfase_major"/>
</dbReference>
<comment type="subcellular location">
    <subcellularLocation>
        <location evidence="3">Cytoplasm</location>
    </subcellularLocation>
</comment>
<comment type="catalytic activity">
    <reaction evidence="10">
        <text>L-aspartate + 2-oxoglutarate = oxaloacetate + L-glutamate</text>
        <dbReference type="Rhea" id="RHEA:21824"/>
        <dbReference type="ChEBI" id="CHEBI:16452"/>
        <dbReference type="ChEBI" id="CHEBI:16810"/>
        <dbReference type="ChEBI" id="CHEBI:29985"/>
        <dbReference type="ChEBI" id="CHEBI:29991"/>
        <dbReference type="EC" id="2.6.1.1"/>
    </reaction>
</comment>
<protein>
    <recommendedName>
        <fullName evidence="11">Aminotransferase</fullName>
        <ecNumber evidence="11">2.6.1.-</ecNumber>
    </recommendedName>
</protein>
<evidence type="ECO:0000256" key="2">
    <source>
        <dbReference type="ARBA" id="ARBA00002385"/>
    </source>
</evidence>
<dbReference type="PROSITE" id="PS00105">
    <property type="entry name" value="AA_TRANSFER_CLASS_1"/>
    <property type="match status" value="1"/>
</dbReference>
<feature type="domain" description="Aminotransferase class I/classII large" evidence="12">
    <location>
        <begin position="31"/>
        <end position="394"/>
    </location>
</feature>
<proteinExistence type="inferred from homology"/>
<dbReference type="PANTHER" id="PTHR46383:SF1">
    <property type="entry name" value="ASPARTATE AMINOTRANSFERASE"/>
    <property type="match status" value="1"/>
</dbReference>
<evidence type="ECO:0000256" key="11">
    <source>
        <dbReference type="RuleBase" id="RU000481"/>
    </source>
</evidence>
<comment type="catalytic activity">
    <reaction evidence="9">
        <text>L-arogenate + 2-oxoglutarate = prephenate + L-glutamate</text>
        <dbReference type="Rhea" id="RHEA:22880"/>
        <dbReference type="ChEBI" id="CHEBI:16810"/>
        <dbReference type="ChEBI" id="CHEBI:29934"/>
        <dbReference type="ChEBI" id="CHEBI:29985"/>
        <dbReference type="ChEBI" id="CHEBI:58180"/>
        <dbReference type="EC" id="2.6.1.79"/>
    </reaction>
</comment>
<keyword evidence="7 11" id="KW-0808">Transferase</keyword>
<dbReference type="Pfam" id="PF00155">
    <property type="entry name" value="Aminotran_1_2"/>
    <property type="match status" value="1"/>
</dbReference>
<evidence type="ECO:0000256" key="5">
    <source>
        <dbReference type="ARBA" id="ARBA00011738"/>
    </source>
</evidence>
<evidence type="ECO:0000256" key="6">
    <source>
        <dbReference type="ARBA" id="ARBA00022576"/>
    </source>
</evidence>
<evidence type="ECO:0000256" key="8">
    <source>
        <dbReference type="ARBA" id="ARBA00022898"/>
    </source>
</evidence>
<dbReference type="EC" id="2.6.1.-" evidence="11"/>
<dbReference type="InterPro" id="IPR004839">
    <property type="entry name" value="Aminotransferase_I/II_large"/>
</dbReference>
<dbReference type="STRING" id="1401685.P857_871"/>
<dbReference type="SUPFAM" id="SSF53383">
    <property type="entry name" value="PLP-dependent transferases"/>
    <property type="match status" value="1"/>
</dbReference>
<dbReference type="InterPro" id="IPR004838">
    <property type="entry name" value="NHTrfase_class1_PyrdxlP-BS"/>
</dbReference>
<evidence type="ECO:0000313" key="13">
    <source>
        <dbReference type="EMBL" id="ETO91699.1"/>
    </source>
</evidence>
<dbReference type="GO" id="GO:0030170">
    <property type="term" value="F:pyridoxal phosphate binding"/>
    <property type="evidence" value="ECO:0007669"/>
    <property type="project" value="InterPro"/>
</dbReference>
<evidence type="ECO:0000256" key="10">
    <source>
        <dbReference type="ARBA" id="ARBA00049185"/>
    </source>
</evidence>
<evidence type="ECO:0000256" key="1">
    <source>
        <dbReference type="ARBA" id="ARBA00001933"/>
    </source>
</evidence>
<accession>W2V0F2</accession>
<gene>
    <name evidence="13" type="primary">aspC</name>
    <name evidence="13" type="ORF">P857_871</name>
</gene>
<reference evidence="13 14" key="1">
    <citation type="journal article" date="2013" name="PLoS ONE">
        <title>Bacterial endosymbiosis in a chordate host: long-term co-evolution and conservation of secondary metabolism.</title>
        <authorList>
            <person name="Kwan J.C."/>
            <person name="Schmidt E.W."/>
        </authorList>
    </citation>
    <scope>NUCLEOTIDE SEQUENCE [LARGE SCALE GENOMIC DNA]</scope>
    <source>
        <strain evidence="14">L6</strain>
    </source>
</reference>
<dbReference type="GO" id="GO:0004069">
    <property type="term" value="F:L-aspartate:2-oxoglutarate aminotransferase activity"/>
    <property type="evidence" value="ECO:0007669"/>
    <property type="project" value="UniProtKB-EC"/>
</dbReference>
<dbReference type="InterPro" id="IPR015422">
    <property type="entry name" value="PyrdxlP-dep_Trfase_small"/>
</dbReference>
<evidence type="ECO:0000256" key="3">
    <source>
        <dbReference type="ARBA" id="ARBA00004496"/>
    </source>
</evidence>
<keyword evidence="8" id="KW-0663">Pyridoxal phosphate</keyword>
<evidence type="ECO:0000256" key="9">
    <source>
        <dbReference type="ARBA" id="ARBA00047771"/>
    </source>
</evidence>
<evidence type="ECO:0000259" key="12">
    <source>
        <dbReference type="Pfam" id="PF00155"/>
    </source>
</evidence>
<dbReference type="Gene3D" id="3.90.1150.10">
    <property type="entry name" value="Aspartate Aminotransferase, domain 1"/>
    <property type="match status" value="1"/>
</dbReference>
<dbReference type="AlphaFoldDB" id="W2V0F2"/>
<dbReference type="EMBL" id="AXCJ01000001">
    <property type="protein sequence ID" value="ETO91699.1"/>
    <property type="molecule type" value="Genomic_DNA"/>
</dbReference>
<comment type="function">
    <text evidence="2">Catalyzes the reversible conversion of aspartate and 2-oxoglutarate to glutamate and oxaloacetate. Can also transaminate prephenate in the presence of glutamate.</text>
</comment>
<dbReference type="PRINTS" id="PR00753">
    <property type="entry name" value="ACCSYNTHASE"/>
</dbReference>
<name>W2V0F2_9RICK</name>
<dbReference type="GO" id="GO:0005737">
    <property type="term" value="C:cytoplasm"/>
    <property type="evidence" value="ECO:0007669"/>
    <property type="project" value="UniProtKB-SubCell"/>
</dbReference>
<dbReference type="InterPro" id="IPR050596">
    <property type="entry name" value="AspAT/PAT-like"/>
</dbReference>
<organism evidence="13 14">
    <name type="scientific">Candidatus Xenolissoclinum pacificiensis L6</name>
    <dbReference type="NCBI Taxonomy" id="1401685"/>
    <lineage>
        <taxon>Bacteria</taxon>
        <taxon>Pseudomonadati</taxon>
        <taxon>Pseudomonadota</taxon>
        <taxon>Alphaproteobacteria</taxon>
        <taxon>Rickettsiales</taxon>
        <taxon>Anaplasmataceae</taxon>
        <taxon>Candidatus Xenolissoclinum</taxon>
    </lineage>
</organism>
<dbReference type="CDD" id="cd00609">
    <property type="entry name" value="AAT_like"/>
    <property type="match status" value="1"/>
</dbReference>
<dbReference type="Proteomes" id="UP000018951">
    <property type="component" value="Unassembled WGS sequence"/>
</dbReference>
<comment type="caution">
    <text evidence="13">The sequence shown here is derived from an EMBL/GenBank/DDBJ whole genome shotgun (WGS) entry which is preliminary data.</text>
</comment>
<evidence type="ECO:0000256" key="4">
    <source>
        <dbReference type="ARBA" id="ARBA00007441"/>
    </source>
</evidence>
<dbReference type="InterPro" id="IPR015424">
    <property type="entry name" value="PyrdxlP-dep_Trfase"/>
</dbReference>